<dbReference type="AlphaFoldDB" id="G8UHJ3"/>
<evidence type="ECO:0000313" key="1">
    <source>
        <dbReference type="EMBL" id="AEW21467.1"/>
    </source>
</evidence>
<proteinExistence type="predicted"/>
<keyword evidence="2" id="KW-1185">Reference proteome</keyword>
<dbReference type="HOGENOM" id="CLU_3206281_0_0_10"/>
<dbReference type="STRING" id="203275.BFO_0071"/>
<protein>
    <submittedName>
        <fullName evidence="1">Uncharacterized protein</fullName>
    </submittedName>
</protein>
<reference evidence="2" key="1">
    <citation type="submission" date="2011-12" db="EMBL/GenBank/DDBJ databases">
        <title>Complete sequence of Tannerella forsythia ATCC 43037.</title>
        <authorList>
            <person name="Dewhirst F."/>
            <person name="Tanner A."/>
            <person name="Izard J."/>
            <person name="Brinkac L."/>
            <person name="Durkin A.S."/>
            <person name="Hostetler J."/>
            <person name="Shetty J."/>
            <person name="Torralba M."/>
            <person name="Gill S."/>
            <person name="Nelson K."/>
        </authorList>
    </citation>
    <scope>NUCLEOTIDE SEQUENCE [LARGE SCALE GENOMIC DNA]</scope>
    <source>
        <strain evidence="2">ATCC 43037 / JCM 10827 / CCUG 33226 / KCTC 5666 / FDC 338</strain>
    </source>
</reference>
<accession>G8UHJ3</accession>
<organism evidence="1 2">
    <name type="scientific">Tannerella forsythia (strain ATCC 43037 / JCM 10827 / CCUG 21028 A / KCTC 5666 / FDC 338)</name>
    <name type="common">Bacteroides forsythus</name>
    <dbReference type="NCBI Taxonomy" id="203275"/>
    <lineage>
        <taxon>Bacteria</taxon>
        <taxon>Pseudomonadati</taxon>
        <taxon>Bacteroidota</taxon>
        <taxon>Bacteroidia</taxon>
        <taxon>Bacteroidales</taxon>
        <taxon>Tannerellaceae</taxon>
        <taxon>Tannerella</taxon>
    </lineage>
</organism>
<name>G8UHJ3_TANFA</name>
<dbReference type="KEGG" id="tfo:BFO_0071"/>
<evidence type="ECO:0000313" key="2">
    <source>
        <dbReference type="Proteomes" id="UP000005436"/>
    </source>
</evidence>
<sequence length="45" mass="5529">MDIVFFNYSKKFLSLLSVIFFTYCLSLPHKYFENYTKQSFVYNKL</sequence>
<dbReference type="Proteomes" id="UP000005436">
    <property type="component" value="Chromosome"/>
</dbReference>
<gene>
    <name evidence="1" type="ordered locus">BFO_0071</name>
</gene>
<dbReference type="EMBL" id="CP003191">
    <property type="protein sequence ID" value="AEW21467.1"/>
    <property type="molecule type" value="Genomic_DNA"/>
</dbReference>